<evidence type="ECO:0000256" key="1">
    <source>
        <dbReference type="SAM" id="MobiDB-lite"/>
    </source>
</evidence>
<sequence length="57" mass="6183">MTMVVSRRLAARHQPVPVWESVKRPGLPSTSRFSRARAPSPREATALSQPSATAAAR</sequence>
<dbReference type="Proteomes" id="UP001597365">
    <property type="component" value="Unassembled WGS sequence"/>
</dbReference>
<feature type="compositionally biased region" description="Low complexity" evidence="1">
    <location>
        <begin position="28"/>
        <end position="46"/>
    </location>
</feature>
<feature type="region of interest" description="Disordered" evidence="1">
    <location>
        <begin position="21"/>
        <end position="57"/>
    </location>
</feature>
<evidence type="ECO:0000313" key="2">
    <source>
        <dbReference type="EMBL" id="MFD1829779.1"/>
    </source>
</evidence>
<name>A0ABW4PHM7_9ACTN</name>
<protein>
    <submittedName>
        <fullName evidence="2">Uncharacterized protein</fullName>
    </submittedName>
</protein>
<gene>
    <name evidence="2" type="ORF">ACFSJS_08885</name>
</gene>
<comment type="caution">
    <text evidence="2">The sequence shown here is derived from an EMBL/GenBank/DDBJ whole genome shotgun (WGS) entry which is preliminary data.</text>
</comment>
<evidence type="ECO:0000313" key="3">
    <source>
        <dbReference type="Proteomes" id="UP001597365"/>
    </source>
</evidence>
<dbReference type="EMBL" id="JBHUFU010000004">
    <property type="protein sequence ID" value="MFD1829779.1"/>
    <property type="molecule type" value="Genomic_DNA"/>
</dbReference>
<feature type="compositionally biased region" description="Polar residues" evidence="1">
    <location>
        <begin position="47"/>
        <end position="57"/>
    </location>
</feature>
<reference evidence="3" key="1">
    <citation type="journal article" date="2019" name="Int. J. Syst. Evol. Microbiol.">
        <title>The Global Catalogue of Microorganisms (GCM) 10K type strain sequencing project: providing services to taxonomists for standard genome sequencing and annotation.</title>
        <authorList>
            <consortium name="The Broad Institute Genomics Platform"/>
            <consortium name="The Broad Institute Genome Sequencing Center for Infectious Disease"/>
            <person name="Wu L."/>
            <person name="Ma J."/>
        </authorList>
    </citation>
    <scope>NUCLEOTIDE SEQUENCE [LARGE SCALE GENOMIC DNA]</scope>
    <source>
        <strain evidence="3">CGMCC 4.7455</strain>
    </source>
</reference>
<dbReference type="RefSeq" id="WP_380898953.1">
    <property type="nucleotide sequence ID" value="NZ_JBHUFU010000004.1"/>
</dbReference>
<keyword evidence="3" id="KW-1185">Reference proteome</keyword>
<organism evidence="2 3">
    <name type="scientific">Streptomyces desertarenae</name>
    <dbReference type="NCBI Taxonomy" id="2666184"/>
    <lineage>
        <taxon>Bacteria</taxon>
        <taxon>Bacillati</taxon>
        <taxon>Actinomycetota</taxon>
        <taxon>Actinomycetes</taxon>
        <taxon>Kitasatosporales</taxon>
        <taxon>Streptomycetaceae</taxon>
        <taxon>Streptomyces</taxon>
    </lineage>
</organism>
<accession>A0ABW4PHM7</accession>
<proteinExistence type="predicted"/>